<dbReference type="Proteomes" id="UP000676336">
    <property type="component" value="Unassembled WGS sequence"/>
</dbReference>
<evidence type="ECO:0008006" key="5">
    <source>
        <dbReference type="Google" id="ProtNLM"/>
    </source>
</evidence>
<evidence type="ECO:0000313" key="2">
    <source>
        <dbReference type="EMBL" id="CAF4430383.1"/>
    </source>
</evidence>
<dbReference type="EMBL" id="CAJOBI010333522">
    <property type="protein sequence ID" value="CAF5202289.1"/>
    <property type="molecule type" value="Genomic_DNA"/>
</dbReference>
<reference evidence="1" key="1">
    <citation type="submission" date="2021-02" db="EMBL/GenBank/DDBJ databases">
        <authorList>
            <person name="Nowell W R."/>
        </authorList>
    </citation>
    <scope>NUCLEOTIDE SEQUENCE</scope>
</reference>
<sequence length="101" mass="10975">MLTFILSDNGPQFIADLFTETSKALGIRRKLTAFKTTDTNLCSTGPEIQKSAFPIRTSVNETTGKTLAFLNFGLDLTILLDLIIGEKVQGSSPDLPNNNVI</sequence>
<protein>
    <recommendedName>
        <fullName evidence="5">Integrase catalytic domain-containing protein</fullName>
    </recommendedName>
</protein>
<dbReference type="Proteomes" id="UP000663842">
    <property type="component" value="Unassembled WGS sequence"/>
</dbReference>
<dbReference type="EMBL" id="CAJOBJ010063988">
    <property type="protein sequence ID" value="CAF4430383.1"/>
    <property type="molecule type" value="Genomic_DNA"/>
</dbReference>
<name>A0A820ETL7_9BILA</name>
<comment type="caution">
    <text evidence="1">The sequence shown here is derived from an EMBL/GenBank/DDBJ whole genome shotgun (WGS) entry which is preliminary data.</text>
</comment>
<gene>
    <name evidence="2" type="ORF">GIL414_LOCUS31516</name>
    <name evidence="3" type="ORF">SMN809_LOCUS75874</name>
    <name evidence="1" type="ORF">UXM345_LOCUS30770</name>
</gene>
<evidence type="ECO:0000313" key="3">
    <source>
        <dbReference type="EMBL" id="CAF5202289.1"/>
    </source>
</evidence>
<dbReference type="EMBL" id="CAJOBF010008249">
    <property type="protein sequence ID" value="CAF4251699.1"/>
    <property type="molecule type" value="Genomic_DNA"/>
</dbReference>
<evidence type="ECO:0000313" key="1">
    <source>
        <dbReference type="EMBL" id="CAF4251699.1"/>
    </source>
</evidence>
<accession>A0A820ETL7</accession>
<evidence type="ECO:0000313" key="4">
    <source>
        <dbReference type="Proteomes" id="UP000663842"/>
    </source>
</evidence>
<dbReference type="AlphaFoldDB" id="A0A820ETL7"/>
<proteinExistence type="predicted"/>
<dbReference type="Proteomes" id="UP000681720">
    <property type="component" value="Unassembled WGS sequence"/>
</dbReference>
<organism evidence="1 4">
    <name type="scientific">Rotaria magnacalcarata</name>
    <dbReference type="NCBI Taxonomy" id="392030"/>
    <lineage>
        <taxon>Eukaryota</taxon>
        <taxon>Metazoa</taxon>
        <taxon>Spiralia</taxon>
        <taxon>Gnathifera</taxon>
        <taxon>Rotifera</taxon>
        <taxon>Eurotatoria</taxon>
        <taxon>Bdelloidea</taxon>
        <taxon>Philodinida</taxon>
        <taxon>Philodinidae</taxon>
        <taxon>Rotaria</taxon>
    </lineage>
</organism>